<dbReference type="RefSeq" id="WP_317642771.1">
    <property type="nucleotide sequence ID" value="NZ_AP026800.1"/>
</dbReference>
<organism evidence="1 2">
    <name type="scientific">Bombiscardovia apis</name>
    <dbReference type="NCBI Taxonomy" id="2932182"/>
    <lineage>
        <taxon>Bacteria</taxon>
        <taxon>Bacillati</taxon>
        <taxon>Actinomycetota</taxon>
        <taxon>Actinomycetes</taxon>
        <taxon>Bifidobacteriales</taxon>
        <taxon>Bifidobacteriaceae</taxon>
        <taxon>Bombiscardovia</taxon>
    </lineage>
</organism>
<gene>
    <name evidence="1" type="ORF">KIMH_13830</name>
</gene>
<reference evidence="1 2" key="1">
    <citation type="journal article" date="2023" name="Microbiol. Spectr.">
        <title>Symbiosis of Carpenter Bees with Uncharacterized Lactic Acid Bacteria Showing NAD Auxotrophy.</title>
        <authorList>
            <person name="Kawasaki S."/>
            <person name="Ozawa K."/>
            <person name="Mori T."/>
            <person name="Yamamoto A."/>
            <person name="Ito M."/>
            <person name="Ohkuma M."/>
            <person name="Sakamoto M."/>
            <person name="Matsutani M."/>
        </authorList>
    </citation>
    <scope>NUCLEOTIDE SEQUENCE [LARGE SCALE GENOMIC DNA]</scope>
    <source>
        <strain evidence="1 2">KimH</strain>
    </source>
</reference>
<accession>A0ABM8BEB8</accession>
<evidence type="ECO:0008006" key="3">
    <source>
        <dbReference type="Google" id="ProtNLM"/>
    </source>
</evidence>
<name>A0ABM8BEB8_9BIFI</name>
<keyword evidence="2" id="KW-1185">Reference proteome</keyword>
<dbReference type="Proteomes" id="UP001321748">
    <property type="component" value="Chromosome"/>
</dbReference>
<evidence type="ECO:0000313" key="2">
    <source>
        <dbReference type="Proteomes" id="UP001321748"/>
    </source>
</evidence>
<dbReference type="EMBL" id="AP026800">
    <property type="protein sequence ID" value="BDR55272.1"/>
    <property type="molecule type" value="Genomic_DNA"/>
</dbReference>
<proteinExistence type="predicted"/>
<protein>
    <recommendedName>
        <fullName evidence="3">Bacterial Pleckstrin homology domain-containing protein</fullName>
    </recommendedName>
</protein>
<sequence>MSYSNDVELSETTLVVEPRGINKVLALKGRLEIPLEHILGATEDPGILDQPKGLRDPGTAVGGKWAGTFVQDDEKSFWNVTRPERPVVIQLVGERYARLILGVEHPRELVDHINALLVSNQQ</sequence>
<evidence type="ECO:0000313" key="1">
    <source>
        <dbReference type="EMBL" id="BDR55272.1"/>
    </source>
</evidence>